<evidence type="ECO:0000313" key="1">
    <source>
        <dbReference type="EMBL" id="GAG33131.1"/>
    </source>
</evidence>
<reference evidence="1" key="1">
    <citation type="journal article" date="2014" name="Front. Microbiol.">
        <title>High frequency of phylogenetically diverse reductive dehalogenase-homologous genes in deep subseafloor sedimentary metagenomes.</title>
        <authorList>
            <person name="Kawai M."/>
            <person name="Futagami T."/>
            <person name="Toyoda A."/>
            <person name="Takaki Y."/>
            <person name="Nishi S."/>
            <person name="Hori S."/>
            <person name="Arai W."/>
            <person name="Tsubouchi T."/>
            <person name="Morono Y."/>
            <person name="Uchiyama I."/>
            <person name="Ito T."/>
            <person name="Fujiyama A."/>
            <person name="Inagaki F."/>
            <person name="Takami H."/>
        </authorList>
    </citation>
    <scope>NUCLEOTIDE SEQUENCE</scope>
    <source>
        <strain evidence="1">Expedition CK06-06</strain>
    </source>
</reference>
<dbReference type="EMBL" id="BARS01046804">
    <property type="protein sequence ID" value="GAG33131.1"/>
    <property type="molecule type" value="Genomic_DNA"/>
</dbReference>
<protein>
    <submittedName>
        <fullName evidence="1">Uncharacterized protein</fullName>
    </submittedName>
</protein>
<feature type="non-terminal residue" evidence="1">
    <location>
        <position position="1"/>
    </location>
</feature>
<name>X0Y8A5_9ZZZZ</name>
<comment type="caution">
    <text evidence="1">The sequence shown here is derived from an EMBL/GenBank/DDBJ whole genome shotgun (WGS) entry which is preliminary data.</text>
</comment>
<organism evidence="1">
    <name type="scientific">marine sediment metagenome</name>
    <dbReference type="NCBI Taxonomy" id="412755"/>
    <lineage>
        <taxon>unclassified sequences</taxon>
        <taxon>metagenomes</taxon>
        <taxon>ecological metagenomes</taxon>
    </lineage>
</organism>
<gene>
    <name evidence="1" type="ORF">S01H1_70384</name>
</gene>
<accession>X0Y8A5</accession>
<dbReference type="AlphaFoldDB" id="X0Y8A5"/>
<sequence length="37" mass="4401">YYTEIDPFTGKAIYVEKNLKKKGKQKEIVVEKRSKLQ</sequence>
<proteinExistence type="predicted"/>